<comment type="caution">
    <text evidence="2">The sequence shown here is derived from an EMBL/GenBank/DDBJ whole genome shotgun (WGS) entry which is preliminary data.</text>
</comment>
<reference evidence="2" key="2">
    <citation type="submission" date="2020-06" db="EMBL/GenBank/DDBJ databases">
        <title>Helianthus annuus Genome sequencing and assembly Release 2.</title>
        <authorList>
            <person name="Gouzy J."/>
            <person name="Langlade N."/>
            <person name="Munos S."/>
        </authorList>
    </citation>
    <scope>NUCLEOTIDE SEQUENCE</scope>
    <source>
        <tissue evidence="2">Leaves</tissue>
    </source>
</reference>
<keyword evidence="3" id="KW-1185">Reference proteome</keyword>
<organism evidence="2 3">
    <name type="scientific">Helianthus annuus</name>
    <name type="common">Common sunflower</name>
    <dbReference type="NCBI Taxonomy" id="4232"/>
    <lineage>
        <taxon>Eukaryota</taxon>
        <taxon>Viridiplantae</taxon>
        <taxon>Streptophyta</taxon>
        <taxon>Embryophyta</taxon>
        <taxon>Tracheophyta</taxon>
        <taxon>Spermatophyta</taxon>
        <taxon>Magnoliopsida</taxon>
        <taxon>eudicotyledons</taxon>
        <taxon>Gunneridae</taxon>
        <taxon>Pentapetalae</taxon>
        <taxon>asterids</taxon>
        <taxon>campanulids</taxon>
        <taxon>Asterales</taxon>
        <taxon>Asteraceae</taxon>
        <taxon>Asteroideae</taxon>
        <taxon>Heliantheae alliance</taxon>
        <taxon>Heliantheae</taxon>
        <taxon>Helianthus</taxon>
    </lineage>
</organism>
<keyword evidence="1" id="KW-0472">Membrane</keyword>
<keyword evidence="1" id="KW-0812">Transmembrane</keyword>
<sequence length="81" mass="9707">MMIIVCFPKTVYICVYILLGSLHVFRCCLILFLLKRLLLWFPMSTFWLSEFVYNFCVQSMRMTVKLCTVSLRFSFWSIVLC</sequence>
<keyword evidence="1" id="KW-1133">Transmembrane helix</keyword>
<gene>
    <name evidence="2" type="ORF">HanXRQr2_Chr16g0776511</name>
</gene>
<accession>A0A9K3DVR8</accession>
<proteinExistence type="predicted"/>
<protein>
    <submittedName>
        <fullName evidence="2">Uncharacterized protein</fullName>
    </submittedName>
</protein>
<reference evidence="2" key="1">
    <citation type="journal article" date="2017" name="Nature">
        <title>The sunflower genome provides insights into oil metabolism, flowering and Asterid evolution.</title>
        <authorList>
            <person name="Badouin H."/>
            <person name="Gouzy J."/>
            <person name="Grassa C.J."/>
            <person name="Murat F."/>
            <person name="Staton S.E."/>
            <person name="Cottret L."/>
            <person name="Lelandais-Briere C."/>
            <person name="Owens G.L."/>
            <person name="Carrere S."/>
            <person name="Mayjonade B."/>
            <person name="Legrand L."/>
            <person name="Gill N."/>
            <person name="Kane N.C."/>
            <person name="Bowers J.E."/>
            <person name="Hubner S."/>
            <person name="Bellec A."/>
            <person name="Berard A."/>
            <person name="Berges H."/>
            <person name="Blanchet N."/>
            <person name="Boniface M.C."/>
            <person name="Brunel D."/>
            <person name="Catrice O."/>
            <person name="Chaidir N."/>
            <person name="Claudel C."/>
            <person name="Donnadieu C."/>
            <person name="Faraut T."/>
            <person name="Fievet G."/>
            <person name="Helmstetter N."/>
            <person name="King M."/>
            <person name="Knapp S.J."/>
            <person name="Lai Z."/>
            <person name="Le Paslier M.C."/>
            <person name="Lippi Y."/>
            <person name="Lorenzon L."/>
            <person name="Mandel J.R."/>
            <person name="Marage G."/>
            <person name="Marchand G."/>
            <person name="Marquand E."/>
            <person name="Bret-Mestries E."/>
            <person name="Morien E."/>
            <person name="Nambeesan S."/>
            <person name="Nguyen T."/>
            <person name="Pegot-Espagnet P."/>
            <person name="Pouilly N."/>
            <person name="Raftis F."/>
            <person name="Sallet E."/>
            <person name="Schiex T."/>
            <person name="Thomas J."/>
            <person name="Vandecasteele C."/>
            <person name="Vares D."/>
            <person name="Vear F."/>
            <person name="Vautrin S."/>
            <person name="Crespi M."/>
            <person name="Mangin B."/>
            <person name="Burke J.M."/>
            <person name="Salse J."/>
            <person name="Munos S."/>
            <person name="Vincourt P."/>
            <person name="Rieseberg L.H."/>
            <person name="Langlade N.B."/>
        </authorList>
    </citation>
    <scope>NUCLEOTIDE SEQUENCE</scope>
    <source>
        <tissue evidence="2">Leaves</tissue>
    </source>
</reference>
<evidence type="ECO:0000313" key="2">
    <source>
        <dbReference type="EMBL" id="KAF5762421.1"/>
    </source>
</evidence>
<evidence type="ECO:0000256" key="1">
    <source>
        <dbReference type="SAM" id="Phobius"/>
    </source>
</evidence>
<dbReference type="AlphaFoldDB" id="A0A9K3DVR8"/>
<dbReference type="Proteomes" id="UP000215914">
    <property type="component" value="Unassembled WGS sequence"/>
</dbReference>
<dbReference type="EMBL" id="MNCJ02000331">
    <property type="protein sequence ID" value="KAF5762421.1"/>
    <property type="molecule type" value="Genomic_DNA"/>
</dbReference>
<dbReference type="Gramene" id="mRNA:HanXRQr2_Chr16g0776511">
    <property type="protein sequence ID" value="mRNA:HanXRQr2_Chr16g0776511"/>
    <property type="gene ID" value="HanXRQr2_Chr16g0776511"/>
</dbReference>
<feature type="transmembrane region" description="Helical" evidence="1">
    <location>
        <begin position="12"/>
        <end position="33"/>
    </location>
</feature>
<evidence type="ECO:0000313" key="3">
    <source>
        <dbReference type="Proteomes" id="UP000215914"/>
    </source>
</evidence>
<feature type="transmembrane region" description="Helical" evidence="1">
    <location>
        <begin position="39"/>
        <end position="56"/>
    </location>
</feature>
<name>A0A9K3DVR8_HELAN</name>